<dbReference type="InterPro" id="IPR008181">
    <property type="entry name" value="dUTPase"/>
</dbReference>
<dbReference type="GO" id="GO:0006226">
    <property type="term" value="P:dUMP biosynthetic process"/>
    <property type="evidence" value="ECO:0007669"/>
    <property type="project" value="InterPro"/>
</dbReference>
<evidence type="ECO:0000256" key="1">
    <source>
        <dbReference type="ARBA" id="ARBA00006581"/>
    </source>
</evidence>
<dbReference type="CDD" id="cd07557">
    <property type="entry name" value="trimeric_dUTPase"/>
    <property type="match status" value="1"/>
</dbReference>
<keyword evidence="3 6" id="KW-0378">Hydrolase</keyword>
<dbReference type="PANTHER" id="PTHR11241:SF0">
    <property type="entry name" value="DEOXYURIDINE 5'-TRIPHOSPHATE NUCLEOTIDOHYDROLASE"/>
    <property type="match status" value="1"/>
</dbReference>
<name>A0A7U0GBJ7_9CAUD</name>
<gene>
    <name evidence="6" type="ORF">vBKpMFBKp24_293</name>
</gene>
<dbReference type="NCBIfam" id="NF001862">
    <property type="entry name" value="PRK00601.1"/>
    <property type="match status" value="1"/>
</dbReference>
<dbReference type="NCBIfam" id="TIGR00576">
    <property type="entry name" value="dut"/>
    <property type="match status" value="1"/>
</dbReference>
<evidence type="ECO:0000256" key="2">
    <source>
        <dbReference type="ARBA" id="ARBA00012379"/>
    </source>
</evidence>
<dbReference type="Gene3D" id="2.70.40.10">
    <property type="match status" value="1"/>
</dbReference>
<dbReference type="GO" id="GO:0046081">
    <property type="term" value="P:dUTP catabolic process"/>
    <property type="evidence" value="ECO:0007669"/>
    <property type="project" value="InterPro"/>
</dbReference>
<dbReference type="GO" id="GO:0000287">
    <property type="term" value="F:magnesium ion binding"/>
    <property type="evidence" value="ECO:0007669"/>
    <property type="project" value="InterPro"/>
</dbReference>
<proteinExistence type="inferred from homology"/>
<dbReference type="PANTHER" id="PTHR11241">
    <property type="entry name" value="DEOXYURIDINE 5'-TRIPHOSPHATE NUCLEOTIDOHYDROLASE"/>
    <property type="match status" value="1"/>
</dbReference>
<comment type="similarity">
    <text evidence="1">Belongs to the dUTPase family.</text>
</comment>
<dbReference type="GO" id="GO:0004170">
    <property type="term" value="F:dUTP diphosphatase activity"/>
    <property type="evidence" value="ECO:0007669"/>
    <property type="project" value="UniProtKB-EC"/>
</dbReference>
<evidence type="ECO:0000256" key="3">
    <source>
        <dbReference type="ARBA" id="ARBA00022801"/>
    </source>
</evidence>
<evidence type="ECO:0000313" key="6">
    <source>
        <dbReference type="EMBL" id="QQV92145.1"/>
    </source>
</evidence>
<dbReference type="Proteomes" id="UP000596381">
    <property type="component" value="Segment"/>
</dbReference>
<dbReference type="InterPro" id="IPR029054">
    <property type="entry name" value="dUTPase-like"/>
</dbReference>
<evidence type="ECO:0000259" key="5">
    <source>
        <dbReference type="Pfam" id="PF00692"/>
    </source>
</evidence>
<reference evidence="6 7" key="1">
    <citation type="submission" date="2020-12" db="EMBL/GenBank/DDBJ databases">
        <title>Genomic characterization of four novel bacteriophages infecting Klebsiella pneumoniae.</title>
        <authorList>
            <person name="Estrada Bonilla B."/>
            <person name="Costa A.R."/>
            <person name="van Rossum T."/>
            <person name="Hagedoorn S."/>
            <person name="Wallinga H."/>
            <person name="Xiao M."/>
            <person name="Song W."/>
            <person name="Haas P.-J."/>
            <person name="Nobrega F.L."/>
            <person name="Brouns S.J.J."/>
        </authorList>
    </citation>
    <scope>NUCLEOTIDE SEQUENCE [LARGE SCALE GENOMIC DNA]</scope>
</reference>
<dbReference type="Pfam" id="PF00692">
    <property type="entry name" value="dUTPase"/>
    <property type="match status" value="1"/>
</dbReference>
<keyword evidence="7" id="KW-1185">Reference proteome</keyword>
<accession>A0A7U0GBJ7</accession>
<organism evidence="6 7">
    <name type="scientific">Klebsiella phage vB_KpM_FBKp24</name>
    <dbReference type="NCBI Taxonomy" id="2801834"/>
    <lineage>
        <taxon>Viruses</taxon>
        <taxon>Duplodnaviria</taxon>
        <taxon>Heunggongvirae</taxon>
        <taxon>Uroviricota</taxon>
        <taxon>Caudoviricetes</taxon>
        <taxon>Chimalliviridae</taxon>
        <taxon>Maaswegvirus</taxon>
        <taxon>Maaswegvirus Kp24</taxon>
    </lineage>
</organism>
<protein>
    <recommendedName>
        <fullName evidence="2">dUTP diphosphatase</fullName>
        <ecNumber evidence="2">3.6.1.23</ecNumber>
    </recommendedName>
</protein>
<sequence>MSEPNEVLRYFHTDAGGIVHHSQLENIVDAVQRVRLGELDPRNFVAAEIIYHDPRYENEWGKLDYATPGSAAVDLRAAIDAPVVLNPGECKMISSGVAIHLNNPNFMLNTHPRSGLGYKNGIVLGNLTGVIDSDYTGTIGIPLWNRSDVPFTVNPGDRISQLVVVPVWHLALKEVKSFSASSERGDSGWGSSGVK</sequence>
<evidence type="ECO:0000256" key="4">
    <source>
        <dbReference type="ARBA" id="ARBA00023080"/>
    </source>
</evidence>
<evidence type="ECO:0000313" key="7">
    <source>
        <dbReference type="Proteomes" id="UP000596381"/>
    </source>
</evidence>
<feature type="domain" description="dUTPase-like" evidence="5">
    <location>
        <begin position="63"/>
        <end position="193"/>
    </location>
</feature>
<dbReference type="InterPro" id="IPR036157">
    <property type="entry name" value="dUTPase-like_sf"/>
</dbReference>
<dbReference type="InterPro" id="IPR033704">
    <property type="entry name" value="dUTPase_trimeric"/>
</dbReference>
<dbReference type="EMBL" id="MW394391">
    <property type="protein sequence ID" value="QQV92145.1"/>
    <property type="molecule type" value="Genomic_DNA"/>
</dbReference>
<keyword evidence="4" id="KW-0546">Nucleotide metabolism</keyword>
<dbReference type="EC" id="3.6.1.23" evidence="2"/>
<dbReference type="SUPFAM" id="SSF51283">
    <property type="entry name" value="dUTPase-like"/>
    <property type="match status" value="1"/>
</dbReference>